<dbReference type="GO" id="GO:0005886">
    <property type="term" value="C:plasma membrane"/>
    <property type="evidence" value="ECO:0007669"/>
    <property type="project" value="UniProtKB-SubCell"/>
</dbReference>
<keyword evidence="8 10" id="KW-0131">Cell cycle</keyword>
<dbReference type="AlphaFoldDB" id="A0A4R1HQZ0"/>
<gene>
    <name evidence="10" type="primary">murG</name>
    <name evidence="13" type="ORF">EV378_0831</name>
</gene>
<dbReference type="EMBL" id="SMFZ01000001">
    <property type="protein sequence ID" value="TCK25034.1"/>
    <property type="molecule type" value="Genomic_DNA"/>
</dbReference>
<feature type="binding site" evidence="10">
    <location>
        <position position="140"/>
    </location>
    <ligand>
        <name>UDP-N-acetyl-alpha-D-glucosamine</name>
        <dbReference type="ChEBI" id="CHEBI:57705"/>
    </ligand>
</feature>
<proteinExistence type="inferred from homology"/>
<comment type="function">
    <text evidence="10">Cell wall formation. Catalyzes the transfer of a GlcNAc subunit on undecaprenyl-pyrophosphoryl-MurNAc-pentapeptide (lipid intermediate I) to form undecaprenyl-pyrophosphoryl-MurNAc-(pentapeptide)GlcNAc (lipid intermediate II).</text>
</comment>
<keyword evidence="1 10" id="KW-1003">Cell membrane</keyword>
<evidence type="ECO:0000256" key="7">
    <source>
        <dbReference type="ARBA" id="ARBA00023136"/>
    </source>
</evidence>
<dbReference type="Pfam" id="PF04101">
    <property type="entry name" value="Glyco_tran_28_C"/>
    <property type="match status" value="1"/>
</dbReference>
<evidence type="ECO:0000259" key="11">
    <source>
        <dbReference type="Pfam" id="PF03033"/>
    </source>
</evidence>
<dbReference type="GO" id="GO:0050511">
    <property type="term" value="F:undecaprenyldiphospho-muramoylpentapeptide beta-N-acetylglucosaminyltransferase activity"/>
    <property type="evidence" value="ECO:0007669"/>
    <property type="project" value="UniProtKB-UniRule"/>
</dbReference>
<evidence type="ECO:0000256" key="10">
    <source>
        <dbReference type="HAMAP-Rule" id="MF_00033"/>
    </source>
</evidence>
<dbReference type="InterPro" id="IPR007235">
    <property type="entry name" value="Glyco_trans_28_C"/>
</dbReference>
<dbReference type="GO" id="GO:0009252">
    <property type="term" value="P:peptidoglycan biosynthetic process"/>
    <property type="evidence" value="ECO:0007669"/>
    <property type="project" value="UniProtKB-UniRule"/>
</dbReference>
<dbReference type="Proteomes" id="UP000295560">
    <property type="component" value="Unassembled WGS sequence"/>
</dbReference>
<evidence type="ECO:0000259" key="12">
    <source>
        <dbReference type="Pfam" id="PF04101"/>
    </source>
</evidence>
<keyword evidence="4 10" id="KW-0808">Transferase</keyword>
<comment type="subcellular location">
    <subcellularLocation>
        <location evidence="10">Cell membrane</location>
        <topology evidence="10">Peripheral membrane protein</topology>
        <orientation evidence="10">Cytoplasmic side</orientation>
    </subcellularLocation>
</comment>
<accession>A0A4R1HQZ0</accession>
<dbReference type="PANTHER" id="PTHR21015:SF22">
    <property type="entry name" value="GLYCOSYLTRANSFERASE"/>
    <property type="match status" value="1"/>
</dbReference>
<evidence type="ECO:0000256" key="6">
    <source>
        <dbReference type="ARBA" id="ARBA00022984"/>
    </source>
</evidence>
<keyword evidence="3 10" id="KW-0328">Glycosyltransferase</keyword>
<keyword evidence="7 10" id="KW-0472">Membrane</keyword>
<dbReference type="GO" id="GO:0051991">
    <property type="term" value="F:UDP-N-acetyl-D-glucosamine:N-acetylmuramoyl-L-alanyl-D-glutamyl-meso-2,6-diaminopimelyl-D-alanyl-D-alanine-diphosphoundecaprenol 4-beta-N-acetylglucosaminlytransferase activity"/>
    <property type="evidence" value="ECO:0007669"/>
    <property type="project" value="RHEA"/>
</dbReference>
<dbReference type="GO" id="GO:0005975">
    <property type="term" value="P:carbohydrate metabolic process"/>
    <property type="evidence" value="ECO:0007669"/>
    <property type="project" value="InterPro"/>
</dbReference>
<name>A0A4R1HQZ0_PSEEN</name>
<dbReference type="HAMAP" id="MF_00033">
    <property type="entry name" value="MurG"/>
    <property type="match status" value="1"/>
</dbReference>
<evidence type="ECO:0000256" key="8">
    <source>
        <dbReference type="ARBA" id="ARBA00023306"/>
    </source>
</evidence>
<evidence type="ECO:0000313" key="13">
    <source>
        <dbReference type="EMBL" id="TCK25034.1"/>
    </source>
</evidence>
<dbReference type="GO" id="GO:0008360">
    <property type="term" value="P:regulation of cell shape"/>
    <property type="evidence" value="ECO:0007669"/>
    <property type="project" value="UniProtKB-KW"/>
</dbReference>
<feature type="binding site" evidence="10">
    <location>
        <position position="258"/>
    </location>
    <ligand>
        <name>UDP-N-acetyl-alpha-D-glucosamine</name>
        <dbReference type="ChEBI" id="CHEBI:57705"/>
    </ligand>
</feature>
<evidence type="ECO:0000256" key="5">
    <source>
        <dbReference type="ARBA" id="ARBA00022960"/>
    </source>
</evidence>
<dbReference type="Pfam" id="PF03033">
    <property type="entry name" value="Glyco_transf_28"/>
    <property type="match status" value="1"/>
</dbReference>
<feature type="binding site" evidence="10">
    <location>
        <position position="177"/>
    </location>
    <ligand>
        <name>UDP-N-acetyl-alpha-D-glucosamine</name>
        <dbReference type="ChEBI" id="CHEBI:57705"/>
    </ligand>
</feature>
<comment type="similarity">
    <text evidence="10">Belongs to the glycosyltransferase 28 family. MurG subfamily.</text>
</comment>
<dbReference type="GO" id="GO:0051301">
    <property type="term" value="P:cell division"/>
    <property type="evidence" value="ECO:0007669"/>
    <property type="project" value="UniProtKB-KW"/>
</dbReference>
<evidence type="ECO:0000313" key="14">
    <source>
        <dbReference type="Proteomes" id="UP000295560"/>
    </source>
</evidence>
<dbReference type="GO" id="GO:0071555">
    <property type="term" value="P:cell wall organization"/>
    <property type="evidence" value="ECO:0007669"/>
    <property type="project" value="UniProtKB-KW"/>
</dbReference>
<comment type="caution">
    <text evidence="13">The sequence shown here is derived from an EMBL/GenBank/DDBJ whole genome shotgun (WGS) entry which is preliminary data.</text>
</comment>
<keyword evidence="14" id="KW-1185">Reference proteome</keyword>
<evidence type="ECO:0000256" key="4">
    <source>
        <dbReference type="ARBA" id="ARBA00022679"/>
    </source>
</evidence>
<comment type="caution">
    <text evidence="10">Lacks conserved residue(s) required for the propagation of feature annotation.</text>
</comment>
<dbReference type="EC" id="2.4.1.227" evidence="10"/>
<sequence length="370" mass="37881">MPRGTPGPGPAPTYRGTPSIVVAGGGSAGHIEPALAVADAIRRLAPGATVTALGTEKGLDTQLIPARGYPLELIPPVPLPRKPTADLLKLPGNVRGAVKRVREVLMSVNADVVVGFGGFVSLPAYLGARGRTPIVVHEANARAGLANKVGARFAKAVAVAVPGTGLAHEQVVGMPLRRSITGLDRAALRGQARQHFGLPPGGPVLLVFGGSQGARTLNQAVAAALPGLVDAGVAVLHAHGRTGEPAPPMPGYRPLPYIERMDLAYAAADVVLGRCGMTTVAELTAVGLPAVYVPLPHGNGEQALNARPIVDNGGGVLVPDEELTGDRALSELMPLLTDPGRALKMGRRARAAGHGDADERMARIVLDVIG</sequence>
<dbReference type="PANTHER" id="PTHR21015">
    <property type="entry name" value="UDP-N-ACETYLGLUCOSAMINE--N-ACETYLMURAMYL-(PENTAPEPTIDE) PYROPHOSPHORYL-UNDECAPRENOL N-ACETYLGLUCOSAMINE TRANSFERASE 1"/>
    <property type="match status" value="1"/>
</dbReference>
<keyword evidence="6 10" id="KW-0573">Peptidoglycan synthesis</keyword>
<keyword evidence="2 10" id="KW-0132">Cell division</keyword>
<feature type="binding site" evidence="10">
    <location>
        <position position="302"/>
    </location>
    <ligand>
        <name>UDP-N-acetyl-alpha-D-glucosamine</name>
        <dbReference type="ChEBI" id="CHEBI:57705"/>
    </ligand>
</feature>
<dbReference type="RefSeq" id="WP_243653567.1">
    <property type="nucleotide sequence ID" value="NZ_SMFZ01000001.1"/>
</dbReference>
<dbReference type="UniPathway" id="UPA00219"/>
<feature type="binding site" evidence="10">
    <location>
        <position position="211"/>
    </location>
    <ligand>
        <name>UDP-N-acetyl-alpha-D-glucosamine</name>
        <dbReference type="ChEBI" id="CHEBI:57705"/>
    </ligand>
</feature>
<evidence type="ECO:0000256" key="9">
    <source>
        <dbReference type="ARBA" id="ARBA00023316"/>
    </source>
</evidence>
<dbReference type="NCBIfam" id="TIGR01133">
    <property type="entry name" value="murG"/>
    <property type="match status" value="1"/>
</dbReference>
<evidence type="ECO:0000256" key="1">
    <source>
        <dbReference type="ARBA" id="ARBA00022475"/>
    </source>
</evidence>
<evidence type="ECO:0000256" key="3">
    <source>
        <dbReference type="ARBA" id="ARBA00022676"/>
    </source>
</evidence>
<reference evidence="13 14" key="1">
    <citation type="submission" date="2019-03" db="EMBL/GenBank/DDBJ databases">
        <title>Sequencing the genomes of 1000 actinobacteria strains.</title>
        <authorList>
            <person name="Klenk H.-P."/>
        </authorList>
    </citation>
    <scope>NUCLEOTIDE SEQUENCE [LARGE SCALE GENOMIC DNA]</scope>
    <source>
        <strain evidence="13 14">DSM 44969</strain>
    </source>
</reference>
<dbReference type="SUPFAM" id="SSF53756">
    <property type="entry name" value="UDP-Glycosyltransferase/glycogen phosphorylase"/>
    <property type="match status" value="1"/>
</dbReference>
<comment type="catalytic activity">
    <reaction evidence="10">
        <text>di-trans,octa-cis-undecaprenyl diphospho-N-acetyl-alpha-D-muramoyl-L-alanyl-D-glutamyl-meso-2,6-diaminopimeloyl-D-alanyl-D-alanine + UDP-N-acetyl-alpha-D-glucosamine = di-trans,octa-cis-undecaprenyl diphospho-[N-acetyl-alpha-D-glucosaminyl-(1-&gt;4)]-N-acetyl-alpha-D-muramoyl-L-alanyl-D-glutamyl-meso-2,6-diaminopimeloyl-D-alanyl-D-alanine + UDP + H(+)</text>
        <dbReference type="Rhea" id="RHEA:31227"/>
        <dbReference type="ChEBI" id="CHEBI:15378"/>
        <dbReference type="ChEBI" id="CHEBI:57705"/>
        <dbReference type="ChEBI" id="CHEBI:58223"/>
        <dbReference type="ChEBI" id="CHEBI:61387"/>
        <dbReference type="ChEBI" id="CHEBI:61388"/>
        <dbReference type="EC" id="2.4.1.227"/>
    </reaction>
</comment>
<dbReference type="InterPro" id="IPR004276">
    <property type="entry name" value="GlycoTrans_28_N"/>
</dbReference>
<feature type="domain" description="Glycosyl transferase family 28 C-terminal" evidence="12">
    <location>
        <begin position="204"/>
        <end position="360"/>
    </location>
</feature>
<dbReference type="CDD" id="cd03785">
    <property type="entry name" value="GT28_MurG"/>
    <property type="match status" value="1"/>
</dbReference>
<keyword evidence="5 10" id="KW-0133">Cell shape</keyword>
<organism evidence="13 14">
    <name type="scientific">Pseudonocardia endophytica</name>
    <dbReference type="NCBI Taxonomy" id="401976"/>
    <lineage>
        <taxon>Bacteria</taxon>
        <taxon>Bacillati</taxon>
        <taxon>Actinomycetota</taxon>
        <taxon>Actinomycetes</taxon>
        <taxon>Pseudonocardiales</taxon>
        <taxon>Pseudonocardiaceae</taxon>
        <taxon>Pseudonocardia</taxon>
    </lineage>
</organism>
<keyword evidence="9 10" id="KW-0961">Cell wall biogenesis/degradation</keyword>
<dbReference type="InterPro" id="IPR006009">
    <property type="entry name" value="GlcNAc_MurG"/>
</dbReference>
<feature type="binding site" evidence="10">
    <location>
        <begin position="27"/>
        <end position="29"/>
    </location>
    <ligand>
        <name>UDP-N-acetyl-alpha-D-glucosamine</name>
        <dbReference type="ChEBI" id="CHEBI:57705"/>
    </ligand>
</feature>
<comment type="pathway">
    <text evidence="10">Cell wall biogenesis; peptidoglycan biosynthesis.</text>
</comment>
<feature type="domain" description="Glycosyltransferase family 28 N-terminal" evidence="11">
    <location>
        <begin position="20"/>
        <end position="158"/>
    </location>
</feature>
<protein>
    <recommendedName>
        <fullName evidence="10">UDP-N-acetylglucosamine--N-acetylmuramyl-(pentapeptide) pyrophosphoryl-undecaprenol N-acetylglucosamine transferase</fullName>
        <ecNumber evidence="10">2.4.1.227</ecNumber>
    </recommendedName>
    <alternativeName>
        <fullName evidence="10">Undecaprenyl-PP-MurNAc-pentapeptide-UDPGlcNAc GlcNAc transferase</fullName>
    </alternativeName>
</protein>
<dbReference type="Gene3D" id="3.40.50.2000">
    <property type="entry name" value="Glycogen Phosphorylase B"/>
    <property type="match status" value="2"/>
</dbReference>
<evidence type="ECO:0000256" key="2">
    <source>
        <dbReference type="ARBA" id="ARBA00022618"/>
    </source>
</evidence>